<keyword evidence="1" id="KW-1133">Transmembrane helix</keyword>
<name>A0A1Y1UYH2_9FUNG</name>
<dbReference type="Proteomes" id="UP000193719">
    <property type="component" value="Unassembled WGS sequence"/>
</dbReference>
<protein>
    <recommendedName>
        <fullName evidence="4">Coth-domain-containing protein</fullName>
    </recommendedName>
</protein>
<dbReference type="OrthoDB" id="10267127at2759"/>
<evidence type="ECO:0008006" key="4">
    <source>
        <dbReference type="Google" id="ProtNLM"/>
    </source>
</evidence>
<accession>A0A1Y1UYH2</accession>
<keyword evidence="3" id="KW-1185">Reference proteome</keyword>
<dbReference type="AlphaFoldDB" id="A0A1Y1UYH2"/>
<feature type="transmembrane region" description="Helical" evidence="1">
    <location>
        <begin position="546"/>
        <end position="567"/>
    </location>
</feature>
<keyword evidence="1" id="KW-0472">Membrane</keyword>
<reference evidence="2 3" key="2">
    <citation type="submission" date="2016-08" db="EMBL/GenBank/DDBJ databases">
        <title>Pervasive Adenine N6-methylation of Active Genes in Fungi.</title>
        <authorList>
            <consortium name="DOE Joint Genome Institute"/>
            <person name="Mondo S.J."/>
            <person name="Dannebaum R.O."/>
            <person name="Kuo R.C."/>
            <person name="Labutti K."/>
            <person name="Haridas S."/>
            <person name="Kuo A."/>
            <person name="Salamov A."/>
            <person name="Ahrendt S.R."/>
            <person name="Lipzen A."/>
            <person name="Sullivan W."/>
            <person name="Andreopoulos W.B."/>
            <person name="Clum A."/>
            <person name="Lindquist E."/>
            <person name="Daum C."/>
            <person name="Ramamoorthy G.K."/>
            <person name="Gryganskyi A."/>
            <person name="Culley D."/>
            <person name="Magnuson J.K."/>
            <person name="James T.Y."/>
            <person name="O'Malley M.A."/>
            <person name="Stajich J.E."/>
            <person name="Spatafora J.W."/>
            <person name="Visel A."/>
            <person name="Grigoriev I.V."/>
        </authorList>
    </citation>
    <scope>NUCLEOTIDE SEQUENCE [LARGE SCALE GENOMIC DNA]</scope>
    <source>
        <strain evidence="3">finn</strain>
    </source>
</reference>
<evidence type="ECO:0000256" key="1">
    <source>
        <dbReference type="SAM" id="Phobius"/>
    </source>
</evidence>
<dbReference type="PANTHER" id="PTHR40050">
    <property type="entry name" value="INNER SPORE COAT PROTEIN H"/>
    <property type="match status" value="1"/>
</dbReference>
<sequence>MVSKNNDILYEFEYDGTPTQYYYEVTGTTQNESVLFQSQRQWDPSSTTTLYEVFGRRNTIGDSIIQTIPRLYPKLEGYDKYSQLFQEGEIPVINLHMEIADYNSLTQLSSNQDVEYKVSFDFYSPYEKLTFTNVTLGLSGQGSKGQEKKPYKFDLSEGDADKKNTKIFNRSQFKLRSIRYDESGIKNKLAGDIAESLGLPIAQSAPCRLYINNKSYGLYEIADMYKKSFLKRFFNIQKNTDGYVYGSLYKGVSGVYPAYFYSDIGNSRIQDLYESVVEPTGGYDPHQDINNMIAWAENLPLNAPLEEIEKQFDVDMFLKYCIIEYLICQWDGYNINGNNFFTYIEPNNGKYHFFSYDFDLTFGKWCKPGKGTFDDYIANVEDTKHQSYGPNPGKKNPILYDKIINNINIKPKFEEMIKDVVGNLFNIEALGPRIEYFHQFLIDDLYWDVFCYNIIQTQTFSNADVQNKPTTSVIEAQYSDTEVSTENLRAWVKYKAVDVQQAYGGIPSLKSDPRYGVVGGKIMSIGSSNEDDNASSNNTTSSGSSMSFTTSITLLFIIMSIVCSWIAN</sequence>
<gene>
    <name evidence="2" type="ORF">BCR36DRAFT_335971</name>
</gene>
<proteinExistence type="predicted"/>
<dbReference type="InterPro" id="IPR014867">
    <property type="entry name" value="Spore_coat_CotH_CotH2/3/7"/>
</dbReference>
<reference evidence="2 3" key="1">
    <citation type="submission" date="2016-08" db="EMBL/GenBank/DDBJ databases">
        <title>Genomes of anaerobic fungi encode conserved fungal cellulosomes for biomass hydrolysis.</title>
        <authorList>
            <consortium name="DOE Joint Genome Institute"/>
            <person name="Haitjema C.H."/>
            <person name="Gilmore S.P."/>
            <person name="Henske J.K."/>
            <person name="Solomon K.V."/>
            <person name="De Groot R."/>
            <person name="Kuo A."/>
            <person name="Mondo S.J."/>
            <person name="Salamov A.A."/>
            <person name="Labutti K."/>
            <person name="Zhao Z."/>
            <person name="Chiniquy J."/>
            <person name="Barry K."/>
            <person name="Brewer H.M."/>
            <person name="Purvine S.O."/>
            <person name="Wright A.T."/>
            <person name="Boxma B."/>
            <person name="Van Alen T."/>
            <person name="Hackstein J.H."/>
            <person name="Baker S.E."/>
            <person name="Grigoriev I.V."/>
            <person name="O'Malley M.A."/>
        </authorList>
    </citation>
    <scope>NUCLEOTIDE SEQUENCE [LARGE SCALE GENOMIC DNA]</scope>
    <source>
        <strain evidence="3">finn</strain>
    </source>
</reference>
<dbReference type="EMBL" id="MCFH01000053">
    <property type="protein sequence ID" value="ORX43372.1"/>
    <property type="molecule type" value="Genomic_DNA"/>
</dbReference>
<evidence type="ECO:0000313" key="3">
    <source>
        <dbReference type="Proteomes" id="UP000193719"/>
    </source>
</evidence>
<dbReference type="PANTHER" id="PTHR40050:SF1">
    <property type="entry name" value="INNER SPORE COAT PROTEIN H"/>
    <property type="match status" value="1"/>
</dbReference>
<dbReference type="Pfam" id="PF08757">
    <property type="entry name" value="CotH"/>
    <property type="match status" value="1"/>
</dbReference>
<evidence type="ECO:0000313" key="2">
    <source>
        <dbReference type="EMBL" id="ORX43372.1"/>
    </source>
</evidence>
<keyword evidence="1" id="KW-0812">Transmembrane</keyword>
<organism evidence="2 3">
    <name type="scientific">Piromyces finnis</name>
    <dbReference type="NCBI Taxonomy" id="1754191"/>
    <lineage>
        <taxon>Eukaryota</taxon>
        <taxon>Fungi</taxon>
        <taxon>Fungi incertae sedis</taxon>
        <taxon>Chytridiomycota</taxon>
        <taxon>Chytridiomycota incertae sedis</taxon>
        <taxon>Neocallimastigomycetes</taxon>
        <taxon>Neocallimastigales</taxon>
        <taxon>Neocallimastigaceae</taxon>
        <taxon>Piromyces</taxon>
    </lineage>
</organism>
<comment type="caution">
    <text evidence="2">The sequence shown here is derived from an EMBL/GenBank/DDBJ whole genome shotgun (WGS) entry which is preliminary data.</text>
</comment>